<dbReference type="InterPro" id="IPR018060">
    <property type="entry name" value="HTH_AraC"/>
</dbReference>
<evidence type="ECO:0000313" key="6">
    <source>
        <dbReference type="EMBL" id="MBD8083501.1"/>
    </source>
</evidence>
<keyword evidence="4" id="KW-0812">Transmembrane</keyword>
<feature type="transmembrane region" description="Helical" evidence="4">
    <location>
        <begin position="42"/>
        <end position="62"/>
    </location>
</feature>
<dbReference type="EMBL" id="JACYFS010000004">
    <property type="protein sequence ID" value="MBD8083501.1"/>
    <property type="molecule type" value="Genomic_DNA"/>
</dbReference>
<evidence type="ECO:0000256" key="3">
    <source>
        <dbReference type="ARBA" id="ARBA00023163"/>
    </source>
</evidence>
<keyword evidence="1" id="KW-0805">Transcription regulation</keyword>
<dbReference type="RefSeq" id="WP_191737404.1">
    <property type="nucleotide sequence ID" value="NZ_JACYFS010000004.1"/>
</dbReference>
<keyword evidence="3" id="KW-0804">Transcription</keyword>
<evidence type="ECO:0000256" key="1">
    <source>
        <dbReference type="ARBA" id="ARBA00023015"/>
    </source>
</evidence>
<protein>
    <submittedName>
        <fullName evidence="6">Helix-turn-helix domain-containing protein</fullName>
    </submittedName>
</protein>
<comment type="caution">
    <text evidence="6">The sequence shown here is derived from an EMBL/GenBank/DDBJ whole genome shotgun (WGS) entry which is preliminary data.</text>
</comment>
<sequence length="328" mass="38477">MFNTNDELDSKKKEFGKIFFYSVAAVFAFYLLLSLFTSDVVIVAKGALLFAFFLTTYTGFIISKTKFDFFIIFRIIVFALAIFIIYMCLLLSNISRAIFFLFVPIIIITQILFSMRLSVVFTVVLLVLSFFITEIATHFNFALKKDFYDYNPFILKIQEYLTLVIAIYFSFFGLYYKNEFLRIVLKGELVQDIEDTIEEDKSLNTEEADETTSDKYQILYDRIINCFEVDKPFQDAEFNIRKLADLVDSNNTYVSRSLNQIGDKKFNQLVNEYRIRQVLEDLKNDTHQKFTIEHIYTNAGFSQQSTFNRIFKEQTGSTPSEYIRNSQK</sequence>
<dbReference type="PANTHER" id="PTHR43280:SF34">
    <property type="entry name" value="ARAC-FAMILY TRANSCRIPTIONAL REGULATOR"/>
    <property type="match status" value="1"/>
</dbReference>
<dbReference type="Gene3D" id="1.10.10.60">
    <property type="entry name" value="Homeodomain-like"/>
    <property type="match status" value="1"/>
</dbReference>
<keyword evidence="4" id="KW-0472">Membrane</keyword>
<feature type="transmembrane region" description="Helical" evidence="4">
    <location>
        <begin position="120"/>
        <end position="141"/>
    </location>
</feature>
<dbReference type="SMART" id="SM00342">
    <property type="entry name" value="HTH_ARAC"/>
    <property type="match status" value="1"/>
</dbReference>
<feature type="transmembrane region" description="Helical" evidence="4">
    <location>
        <begin position="153"/>
        <end position="176"/>
    </location>
</feature>
<dbReference type="PROSITE" id="PS01124">
    <property type="entry name" value="HTH_ARAC_FAMILY_2"/>
    <property type="match status" value="1"/>
</dbReference>
<proteinExistence type="predicted"/>
<accession>A0ABR8ZFM8</accession>
<evidence type="ECO:0000313" key="7">
    <source>
        <dbReference type="Proteomes" id="UP000637299"/>
    </source>
</evidence>
<dbReference type="Proteomes" id="UP000637299">
    <property type="component" value="Unassembled WGS sequence"/>
</dbReference>
<keyword evidence="7" id="KW-1185">Reference proteome</keyword>
<dbReference type="SUPFAM" id="SSF46689">
    <property type="entry name" value="Homeodomain-like"/>
    <property type="match status" value="1"/>
</dbReference>
<evidence type="ECO:0000256" key="2">
    <source>
        <dbReference type="ARBA" id="ARBA00023125"/>
    </source>
</evidence>
<keyword evidence="4" id="KW-1133">Transmembrane helix</keyword>
<dbReference type="Pfam" id="PF12833">
    <property type="entry name" value="HTH_18"/>
    <property type="match status" value="1"/>
</dbReference>
<feature type="transmembrane region" description="Helical" evidence="4">
    <location>
        <begin position="93"/>
        <end position="113"/>
    </location>
</feature>
<feature type="domain" description="HTH araC/xylS-type" evidence="5">
    <location>
        <begin position="221"/>
        <end position="325"/>
    </location>
</feature>
<feature type="transmembrane region" description="Helical" evidence="4">
    <location>
        <begin position="69"/>
        <end position="87"/>
    </location>
</feature>
<reference evidence="6 7" key="1">
    <citation type="submission" date="2020-09" db="EMBL/GenBank/DDBJ databases">
        <title>Genome seq and assembly of Chryseobacterium sp.</title>
        <authorList>
            <person name="Chhetri G."/>
        </authorList>
    </citation>
    <scope>NUCLEOTIDE SEQUENCE [LARGE SCALE GENOMIC DNA]</scope>
    <source>
        <strain evidence="6 7">GCR10</strain>
    </source>
</reference>
<dbReference type="InterPro" id="IPR009057">
    <property type="entry name" value="Homeodomain-like_sf"/>
</dbReference>
<dbReference type="PANTHER" id="PTHR43280">
    <property type="entry name" value="ARAC-FAMILY TRANSCRIPTIONAL REGULATOR"/>
    <property type="match status" value="1"/>
</dbReference>
<gene>
    <name evidence="6" type="ORF">IC610_13860</name>
</gene>
<evidence type="ECO:0000259" key="5">
    <source>
        <dbReference type="PROSITE" id="PS01124"/>
    </source>
</evidence>
<organism evidence="6 7">
    <name type="scientific">Chryseobacterium caseinilyticum</name>
    <dbReference type="NCBI Taxonomy" id="2771428"/>
    <lineage>
        <taxon>Bacteria</taxon>
        <taxon>Pseudomonadati</taxon>
        <taxon>Bacteroidota</taxon>
        <taxon>Flavobacteriia</taxon>
        <taxon>Flavobacteriales</taxon>
        <taxon>Weeksellaceae</taxon>
        <taxon>Chryseobacterium group</taxon>
        <taxon>Chryseobacterium</taxon>
    </lineage>
</organism>
<evidence type="ECO:0000256" key="4">
    <source>
        <dbReference type="SAM" id="Phobius"/>
    </source>
</evidence>
<feature type="transmembrane region" description="Helical" evidence="4">
    <location>
        <begin position="18"/>
        <end position="36"/>
    </location>
</feature>
<keyword evidence="2" id="KW-0238">DNA-binding</keyword>
<name>A0ABR8ZFM8_9FLAO</name>